<dbReference type="Gene3D" id="1.10.260.40">
    <property type="entry name" value="lambda repressor-like DNA-binding domains"/>
    <property type="match status" value="1"/>
</dbReference>
<protein>
    <submittedName>
        <fullName evidence="3">Helix-turn-helix family protein</fullName>
    </submittedName>
</protein>
<comment type="caution">
    <text evidence="3">The sequence shown here is derived from an EMBL/GenBank/DDBJ whole genome shotgun (WGS) entry which is preliminary data.</text>
</comment>
<dbReference type="InterPro" id="IPR010982">
    <property type="entry name" value="Lambda_DNA-bd_dom_sf"/>
</dbReference>
<dbReference type="Pfam" id="PF01381">
    <property type="entry name" value="HTH_3"/>
    <property type="match status" value="1"/>
</dbReference>
<evidence type="ECO:0000313" key="3">
    <source>
        <dbReference type="EMBL" id="EQK39804.1"/>
    </source>
</evidence>
<dbReference type="SMART" id="SM00530">
    <property type="entry name" value="HTH_XRE"/>
    <property type="match status" value="1"/>
</dbReference>
<feature type="domain" description="HTH cro/C1-type" evidence="2">
    <location>
        <begin position="4"/>
        <end position="58"/>
    </location>
</feature>
<evidence type="ECO:0000259" key="2">
    <source>
        <dbReference type="PROSITE" id="PS50943"/>
    </source>
</evidence>
<dbReference type="InterPro" id="IPR001387">
    <property type="entry name" value="Cro/C1-type_HTH"/>
</dbReference>
<dbReference type="Proteomes" id="UP000015688">
    <property type="component" value="Unassembled WGS sequence"/>
</dbReference>
<dbReference type="GO" id="GO:0003677">
    <property type="term" value="F:DNA binding"/>
    <property type="evidence" value="ECO:0007669"/>
    <property type="project" value="UniProtKB-KW"/>
</dbReference>
<evidence type="ECO:0000313" key="4">
    <source>
        <dbReference type="Proteomes" id="UP000015688"/>
    </source>
</evidence>
<dbReference type="RefSeq" id="WP_021434559.1">
    <property type="nucleotide sequence ID" value="NZ_AVNC01000023.1"/>
</dbReference>
<dbReference type="PROSITE" id="PS50943">
    <property type="entry name" value="HTH_CROC1"/>
    <property type="match status" value="1"/>
</dbReference>
<evidence type="ECO:0000256" key="1">
    <source>
        <dbReference type="ARBA" id="ARBA00023125"/>
    </source>
</evidence>
<sequence>MNSVKKYRDKNNITQEEMAKKLGITQQAYSRKERGERKFFVDEGFILEETLNVPLRELFKELD</sequence>
<dbReference type="PANTHER" id="PTHR46558:SF4">
    <property type="entry name" value="DNA-BIDING PHAGE PROTEIN"/>
    <property type="match status" value="1"/>
</dbReference>
<dbReference type="PATRIC" id="fig|1233171.3.peg.3444"/>
<proteinExistence type="predicted"/>
<dbReference type="AlphaFoldDB" id="T4V7V3"/>
<keyword evidence="1" id="KW-0238">DNA-binding</keyword>
<gene>
    <name evidence="3" type="ORF">C672_3577</name>
</gene>
<accession>T4V7V3</accession>
<dbReference type="SUPFAM" id="SSF47413">
    <property type="entry name" value="lambda repressor-like DNA-binding domains"/>
    <property type="match status" value="1"/>
</dbReference>
<reference evidence="3 4" key="1">
    <citation type="submission" date="2013-06" db="EMBL/GenBank/DDBJ databases">
        <authorList>
            <person name="Walk S."/>
            <person name="Aronoff D."/>
            <person name="Young V.Y."/>
            <person name="Marsh J."/>
            <person name="Harrison L."/>
            <person name="Daugherty S.C."/>
            <person name="Shefchek K.A."/>
            <person name="Hine E.E."/>
            <person name="Tallon L.J."/>
            <person name="Sadzewicz L.K."/>
            <person name="Rasko D.A."/>
        </authorList>
    </citation>
    <scope>NUCLEOTIDE SEQUENCE [LARGE SCALE GENOMIC DNA]</scope>
    <source>
        <strain evidence="3 4">ATCC 638</strain>
    </source>
</reference>
<dbReference type="CDD" id="cd00093">
    <property type="entry name" value="HTH_XRE"/>
    <property type="match status" value="1"/>
</dbReference>
<name>T4V7V3_PARBF</name>
<dbReference type="PANTHER" id="PTHR46558">
    <property type="entry name" value="TRACRIPTIONAL REGULATORY PROTEIN-RELATED-RELATED"/>
    <property type="match status" value="1"/>
</dbReference>
<dbReference type="EMBL" id="AVNC01000023">
    <property type="protein sequence ID" value="EQK39804.1"/>
    <property type="molecule type" value="Genomic_DNA"/>
</dbReference>
<organism evidence="3 4">
    <name type="scientific">Paraclostridium bifermentans ATCC 638 = DSM 14991</name>
    <dbReference type="NCBI Taxonomy" id="1233171"/>
    <lineage>
        <taxon>Bacteria</taxon>
        <taxon>Bacillati</taxon>
        <taxon>Bacillota</taxon>
        <taxon>Clostridia</taxon>
        <taxon>Peptostreptococcales</taxon>
        <taxon>Peptostreptococcaceae</taxon>
        <taxon>Paraclostridium</taxon>
    </lineage>
</organism>